<name>A0A448ZCR2_9STRA</name>
<accession>A0A448ZCR2</accession>
<dbReference type="InterPro" id="IPR000999">
    <property type="entry name" value="RNase_III_dom"/>
</dbReference>
<dbReference type="EMBL" id="CAACVS010000236">
    <property type="protein sequence ID" value="VEU39774.1"/>
    <property type="molecule type" value="Genomic_DNA"/>
</dbReference>
<dbReference type="InterPro" id="IPR008226">
    <property type="entry name" value="Mini3_fam"/>
</dbReference>
<dbReference type="InterPro" id="IPR036389">
    <property type="entry name" value="RNase_III_sf"/>
</dbReference>
<keyword evidence="2" id="KW-0255">Endonuclease</keyword>
<dbReference type="SUPFAM" id="SSF69065">
    <property type="entry name" value="RNase III domain-like"/>
    <property type="match status" value="1"/>
</dbReference>
<evidence type="ECO:0000256" key="2">
    <source>
        <dbReference type="ARBA" id="ARBA00022759"/>
    </source>
</evidence>
<sequence>MMTSQCDSFPLASAFIKSKGSFQQLDPVYFPCAHKSKETLLKSGENSDNGDESEDSPKKSLIELLSPIDSCRPDQMSGTNLAYIGDVVFELFVRSRHVWPTKRTSDLQNTVVSLVRAEHQSYLLRQIKESFPLTERENQVLMRGRNSVTKSKNRRNPAAYQDSTALEALVGYMYIVDTTRCQEFLLWLENVIDKQESDI</sequence>
<dbReference type="GO" id="GO:0004525">
    <property type="term" value="F:ribonuclease III activity"/>
    <property type="evidence" value="ECO:0007669"/>
    <property type="project" value="InterPro"/>
</dbReference>
<dbReference type="OrthoDB" id="495795at2759"/>
<gene>
    <name evidence="5" type="ORF">PSNMU_V1.4_AUG-EV-PASAV3_0066500</name>
</gene>
<dbReference type="Gene3D" id="1.10.1520.10">
    <property type="entry name" value="Ribonuclease III domain"/>
    <property type="match status" value="1"/>
</dbReference>
<dbReference type="Pfam" id="PF00636">
    <property type="entry name" value="Ribonuclease_3"/>
    <property type="match status" value="1"/>
</dbReference>
<keyword evidence="6" id="KW-1185">Reference proteome</keyword>
<evidence type="ECO:0000313" key="5">
    <source>
        <dbReference type="EMBL" id="VEU39774.1"/>
    </source>
</evidence>
<dbReference type="Proteomes" id="UP000291116">
    <property type="component" value="Unassembled WGS sequence"/>
</dbReference>
<proteinExistence type="inferred from homology"/>
<dbReference type="GO" id="GO:0006396">
    <property type="term" value="P:RNA processing"/>
    <property type="evidence" value="ECO:0007669"/>
    <property type="project" value="InterPro"/>
</dbReference>
<feature type="domain" description="RNase III" evidence="4">
    <location>
        <begin position="80"/>
        <end position="176"/>
    </location>
</feature>
<dbReference type="AlphaFoldDB" id="A0A448ZCR2"/>
<organism evidence="5 6">
    <name type="scientific">Pseudo-nitzschia multistriata</name>
    <dbReference type="NCBI Taxonomy" id="183589"/>
    <lineage>
        <taxon>Eukaryota</taxon>
        <taxon>Sar</taxon>
        <taxon>Stramenopiles</taxon>
        <taxon>Ochrophyta</taxon>
        <taxon>Bacillariophyta</taxon>
        <taxon>Bacillariophyceae</taxon>
        <taxon>Bacillariophycidae</taxon>
        <taxon>Bacillariales</taxon>
        <taxon>Bacillariaceae</taxon>
        <taxon>Pseudo-nitzschia</taxon>
    </lineage>
</organism>
<evidence type="ECO:0000313" key="6">
    <source>
        <dbReference type="Proteomes" id="UP000291116"/>
    </source>
</evidence>
<keyword evidence="3" id="KW-0378">Hydrolase</keyword>
<dbReference type="PANTHER" id="PTHR34276">
    <property type="entry name" value="MINI-RIBONUCLEASE 3"/>
    <property type="match status" value="1"/>
</dbReference>
<protein>
    <recommendedName>
        <fullName evidence="4">RNase III domain-containing protein</fullName>
    </recommendedName>
</protein>
<dbReference type="PANTHER" id="PTHR34276:SF1">
    <property type="entry name" value="MINI-RIBONUCLEASE 3"/>
    <property type="match status" value="1"/>
</dbReference>
<evidence type="ECO:0000256" key="1">
    <source>
        <dbReference type="ARBA" id="ARBA00022722"/>
    </source>
</evidence>
<dbReference type="HAMAP" id="MF_01468">
    <property type="entry name" value="RNase_Mini_III"/>
    <property type="match status" value="1"/>
</dbReference>
<reference evidence="5 6" key="1">
    <citation type="submission" date="2019-01" db="EMBL/GenBank/DDBJ databases">
        <authorList>
            <person name="Ferrante I. M."/>
        </authorList>
    </citation>
    <scope>NUCLEOTIDE SEQUENCE [LARGE SCALE GENOMIC DNA]</scope>
    <source>
        <strain evidence="5 6">B856</strain>
    </source>
</reference>
<evidence type="ECO:0000259" key="4">
    <source>
        <dbReference type="Pfam" id="PF00636"/>
    </source>
</evidence>
<evidence type="ECO:0000256" key="3">
    <source>
        <dbReference type="ARBA" id="ARBA00022801"/>
    </source>
</evidence>
<keyword evidence="1" id="KW-0540">Nuclease</keyword>